<evidence type="ECO:0000256" key="1">
    <source>
        <dbReference type="SAM" id="MobiDB-lite"/>
    </source>
</evidence>
<gene>
    <name evidence="2" type="ORF">JR316_004849</name>
</gene>
<dbReference type="OrthoDB" id="3270336at2759"/>
<evidence type="ECO:0000313" key="2">
    <source>
        <dbReference type="EMBL" id="KAG5170460.1"/>
    </source>
</evidence>
<feature type="compositionally biased region" description="Polar residues" evidence="1">
    <location>
        <begin position="617"/>
        <end position="629"/>
    </location>
</feature>
<proteinExistence type="predicted"/>
<feature type="region of interest" description="Disordered" evidence="1">
    <location>
        <begin position="420"/>
        <end position="486"/>
    </location>
</feature>
<organism evidence="2">
    <name type="scientific">Psilocybe cubensis</name>
    <name type="common">Psychedelic mushroom</name>
    <name type="synonym">Stropharia cubensis</name>
    <dbReference type="NCBI Taxonomy" id="181762"/>
    <lineage>
        <taxon>Eukaryota</taxon>
        <taxon>Fungi</taxon>
        <taxon>Dikarya</taxon>
        <taxon>Basidiomycota</taxon>
        <taxon>Agaricomycotina</taxon>
        <taxon>Agaricomycetes</taxon>
        <taxon>Agaricomycetidae</taxon>
        <taxon>Agaricales</taxon>
        <taxon>Agaricineae</taxon>
        <taxon>Strophariaceae</taxon>
        <taxon>Psilocybe</taxon>
    </lineage>
</organism>
<dbReference type="EMBL" id="JAFIQS010000004">
    <property type="protein sequence ID" value="KAG5170460.1"/>
    <property type="molecule type" value="Genomic_DNA"/>
</dbReference>
<sequence>MNPRVPKQPPTWAMDTLEQRKWYDCEVNLILVAEKVRLWCRIPGTPPPVPQSLGYMLKHRTEEAAYRSINASRNAFILWMGYLSYLCAQSRREVHSRHIKHDPRSPVPAWHHRLRSEHPEITEAWLDGFYNSNVYSYDAKTPRAGIVYDWTSTHPTRPPVDWFLEHSIPVYYPWRIQEEEFIVTHLNVNPHLQPPHDLLAQLLTELFESMDVSFAAAFARKFFSHVHPTEGLTMKVLGDKYSRTLVYSILSNHFAHDPKALDRYMSRPFEEMEAALQQKDEEQRKLAIDSANLPTLHMIELPHGNLRLLSSVHDDWDAYWAARVRERQKILATETEEERIIRLNRETDPPINQTKVFVWKTLVSTEGSSVYLRQHIAKSAHEREETALGAHQKVYNGVKNEWDFCKHLLPPSELAGAFVQKGHHEPHRGRYETRQPGRGRLSRPAKIIRRDPSPQPAPYDREDTPWYDTIEPDPTPMTVGTTTDSGGLTSITVDTMLVMPLSSSVSCSGPSSLHGPPVATSTHMSPITPDESKGSCKRGRPTTPPPTSLGRRRRSLDTTLPESSTRSRPRQRRVRQSPSPRREMDYGKDCEMASPAEFVQGRSADTALSMDAPVSGQHYNQYDKATNKD</sequence>
<comment type="caution">
    <text evidence="2">The sequence shown here is derived from an EMBL/GenBank/DDBJ whole genome shotgun (WGS) entry which is preliminary data.</text>
</comment>
<feature type="region of interest" description="Disordered" evidence="1">
    <location>
        <begin position="503"/>
        <end position="629"/>
    </location>
</feature>
<reference evidence="2" key="1">
    <citation type="submission" date="2021-02" db="EMBL/GenBank/DDBJ databases">
        <title>Psilocybe cubensis genome.</title>
        <authorList>
            <person name="Mckernan K.J."/>
            <person name="Crawford S."/>
            <person name="Trippe A."/>
            <person name="Kane L.T."/>
            <person name="Mclaughlin S."/>
        </authorList>
    </citation>
    <scope>NUCLEOTIDE SEQUENCE [LARGE SCALE GENOMIC DNA]</scope>
    <source>
        <strain evidence="2">MGC-MH-2018</strain>
    </source>
</reference>
<name>A0A8H7Y3I5_PSICU</name>
<protein>
    <submittedName>
        <fullName evidence="2">Uncharacterized protein</fullName>
    </submittedName>
</protein>
<feature type="compositionally biased region" description="Basic and acidic residues" evidence="1">
    <location>
        <begin position="580"/>
        <end position="591"/>
    </location>
</feature>
<feature type="compositionally biased region" description="Low complexity" evidence="1">
    <location>
        <begin position="503"/>
        <end position="512"/>
    </location>
</feature>
<dbReference type="AlphaFoldDB" id="A0A8H7Y3I5"/>
<accession>A0A8H7Y3I5</accession>